<evidence type="ECO:0000313" key="10">
    <source>
        <dbReference type="Proteomes" id="UP001642409"/>
    </source>
</evidence>
<comment type="caution">
    <text evidence="8">The sequence shown here is derived from an EMBL/GenBank/DDBJ whole genome shotgun (WGS) entry which is preliminary data.</text>
</comment>
<dbReference type="PANTHER" id="PTHR43811:SF19">
    <property type="entry name" value="39 KDA FK506-BINDING NUCLEAR PROTEIN"/>
    <property type="match status" value="1"/>
</dbReference>
<dbReference type="InterPro" id="IPR046357">
    <property type="entry name" value="PPIase_dom_sf"/>
</dbReference>
<dbReference type="EMBL" id="CATOUU010000919">
    <property type="protein sequence ID" value="CAI9959596.1"/>
    <property type="molecule type" value="Genomic_DNA"/>
</dbReference>
<feature type="region of interest" description="Disordered" evidence="6">
    <location>
        <begin position="1"/>
        <end position="27"/>
    </location>
</feature>
<name>A0AA86QHW0_9EUKA</name>
<feature type="compositionally biased region" description="Basic and acidic residues" evidence="6">
    <location>
        <begin position="1"/>
        <end position="10"/>
    </location>
</feature>
<feature type="region of interest" description="Disordered" evidence="6">
    <location>
        <begin position="213"/>
        <end position="233"/>
    </location>
</feature>
<dbReference type="AlphaFoldDB" id="A0AA86QHW0"/>
<evidence type="ECO:0000256" key="5">
    <source>
        <dbReference type="PROSITE-ProRule" id="PRU00277"/>
    </source>
</evidence>
<evidence type="ECO:0000313" key="9">
    <source>
        <dbReference type="EMBL" id="CAL6084601.1"/>
    </source>
</evidence>
<keyword evidence="3 5" id="KW-0697">Rotamase</keyword>
<feature type="compositionally biased region" description="Acidic residues" evidence="6">
    <location>
        <begin position="11"/>
        <end position="27"/>
    </location>
</feature>
<evidence type="ECO:0000256" key="6">
    <source>
        <dbReference type="SAM" id="MobiDB-lite"/>
    </source>
</evidence>
<keyword evidence="10" id="KW-1185">Reference proteome</keyword>
<evidence type="ECO:0000256" key="4">
    <source>
        <dbReference type="ARBA" id="ARBA00023235"/>
    </source>
</evidence>
<proteinExistence type="predicted"/>
<gene>
    <name evidence="8" type="ORF">HINF_LOCUS47241</name>
    <name evidence="9" type="ORF">HINF_LOCUS62283</name>
</gene>
<evidence type="ECO:0000259" key="7">
    <source>
        <dbReference type="PROSITE" id="PS50059"/>
    </source>
</evidence>
<evidence type="ECO:0000256" key="1">
    <source>
        <dbReference type="ARBA" id="ARBA00000971"/>
    </source>
</evidence>
<organism evidence="8">
    <name type="scientific">Hexamita inflata</name>
    <dbReference type="NCBI Taxonomy" id="28002"/>
    <lineage>
        <taxon>Eukaryota</taxon>
        <taxon>Metamonada</taxon>
        <taxon>Diplomonadida</taxon>
        <taxon>Hexamitidae</taxon>
        <taxon>Hexamitinae</taxon>
        <taxon>Hexamita</taxon>
    </lineage>
</organism>
<protein>
    <recommendedName>
        <fullName evidence="2 5">peptidylprolyl isomerase</fullName>
        <ecNumber evidence="2 5">5.2.1.8</ecNumber>
    </recommendedName>
</protein>
<feature type="domain" description="PPIase FKBP-type" evidence="7">
    <location>
        <begin position="276"/>
        <end position="342"/>
    </location>
</feature>
<dbReference type="PROSITE" id="PS50059">
    <property type="entry name" value="FKBP_PPIASE"/>
    <property type="match status" value="1"/>
</dbReference>
<comment type="catalytic activity">
    <reaction evidence="1 5">
        <text>[protein]-peptidylproline (omega=180) = [protein]-peptidylproline (omega=0)</text>
        <dbReference type="Rhea" id="RHEA:16237"/>
        <dbReference type="Rhea" id="RHEA-COMP:10747"/>
        <dbReference type="Rhea" id="RHEA-COMP:10748"/>
        <dbReference type="ChEBI" id="CHEBI:83833"/>
        <dbReference type="ChEBI" id="CHEBI:83834"/>
        <dbReference type="EC" id="5.2.1.8"/>
    </reaction>
</comment>
<evidence type="ECO:0000256" key="2">
    <source>
        <dbReference type="ARBA" id="ARBA00013194"/>
    </source>
</evidence>
<reference evidence="9 10" key="2">
    <citation type="submission" date="2024-07" db="EMBL/GenBank/DDBJ databases">
        <authorList>
            <person name="Akdeniz Z."/>
        </authorList>
    </citation>
    <scope>NUCLEOTIDE SEQUENCE [LARGE SCALE GENOMIC DNA]</scope>
</reference>
<keyword evidence="4 5" id="KW-0413">Isomerase</keyword>
<dbReference type="Gene3D" id="3.10.50.40">
    <property type="match status" value="1"/>
</dbReference>
<evidence type="ECO:0000256" key="3">
    <source>
        <dbReference type="ARBA" id="ARBA00023110"/>
    </source>
</evidence>
<dbReference type="Pfam" id="PF00254">
    <property type="entry name" value="FKBP_C"/>
    <property type="match status" value="1"/>
</dbReference>
<evidence type="ECO:0000313" key="8">
    <source>
        <dbReference type="EMBL" id="CAI9959596.1"/>
    </source>
</evidence>
<dbReference type="Proteomes" id="UP001642409">
    <property type="component" value="Unassembled WGS sequence"/>
</dbReference>
<accession>A0AA86QHW0</accession>
<dbReference type="EC" id="5.2.1.8" evidence="2 5"/>
<sequence length="357" mass="40258">MQKDNLKDVEPVEDGEEFYEEEDGEEYDYAEEQCESDVTASTQSNYPYFDAKSKMFFMGQKIKASERFLEATVPAFVTMQITGLSLSVDNSSTSKHIVSLHYEGVSQVIARLIPNRVETVQVDITIPATAAPQTFRLLLDGENVQDVDVVTMIYSEEPAEEENEYEEMDEKDYNEYILGKQEACTGCETNPTCSGCPNQKSCQKPQNTLKETEIVIKPKPNTKEPKDEKKNDPIDQFFASQSRAKAQEHKMDRSTNKTQIDYKDVINGTGKTAMPNKTIRVKLILRENNEKGKILEEVKDQQVFKFKIGRGDVSEGLERVVLGMREGGDREATGPKKELIGDGEGKAWVKIQCVSVE</sequence>
<dbReference type="PANTHER" id="PTHR43811">
    <property type="entry name" value="FKBP-TYPE PEPTIDYL-PROLYL CIS-TRANS ISOMERASE FKPA"/>
    <property type="match status" value="1"/>
</dbReference>
<dbReference type="SUPFAM" id="SSF54534">
    <property type="entry name" value="FKBP-like"/>
    <property type="match status" value="1"/>
</dbReference>
<dbReference type="InterPro" id="IPR001179">
    <property type="entry name" value="PPIase_FKBP_dom"/>
</dbReference>
<dbReference type="EMBL" id="CAXDID020000380">
    <property type="protein sequence ID" value="CAL6084601.1"/>
    <property type="molecule type" value="Genomic_DNA"/>
</dbReference>
<reference evidence="8" key="1">
    <citation type="submission" date="2023-06" db="EMBL/GenBank/DDBJ databases">
        <authorList>
            <person name="Kurt Z."/>
        </authorList>
    </citation>
    <scope>NUCLEOTIDE SEQUENCE</scope>
</reference>
<dbReference type="GO" id="GO:0003755">
    <property type="term" value="F:peptidyl-prolyl cis-trans isomerase activity"/>
    <property type="evidence" value="ECO:0007669"/>
    <property type="project" value="UniProtKB-KW"/>
</dbReference>